<reference evidence="2 3" key="1">
    <citation type="journal article" date="2014" name="MBio">
        <title>The Ordospora colligata genome; evolution of extreme reduction in microsporidia and host-to-parasite horizontal gene transfer.</title>
        <authorList>
            <person name="Pombert J.-F."/>
            <person name="Haag K.L."/>
            <person name="Beidas S."/>
            <person name="Ebert D."/>
            <person name="Keeling P.J."/>
        </authorList>
    </citation>
    <scope>NUCLEOTIDE SEQUENCE [LARGE SCALE GENOMIC DNA]</scope>
    <source>
        <strain evidence="2 3">OC4</strain>
    </source>
</reference>
<protein>
    <recommendedName>
        <fullName evidence="1">Exocyst complex component Sec8 N-terminal domain-containing protein</fullName>
    </recommendedName>
</protein>
<organism evidence="2 3">
    <name type="scientific">Ordospora colligata OC4</name>
    <dbReference type="NCBI Taxonomy" id="1354746"/>
    <lineage>
        <taxon>Eukaryota</taxon>
        <taxon>Fungi</taxon>
        <taxon>Fungi incertae sedis</taxon>
        <taxon>Microsporidia</taxon>
        <taxon>Ordosporidae</taxon>
        <taxon>Ordospora</taxon>
    </lineage>
</organism>
<dbReference type="Pfam" id="PF04048">
    <property type="entry name" value="Sec8_N"/>
    <property type="match status" value="1"/>
</dbReference>
<name>A0A0B2UIZ6_9MICR</name>
<keyword evidence="3" id="KW-1185">Reference proteome</keyword>
<dbReference type="InterPro" id="IPR007191">
    <property type="entry name" value="Sec8_exocyst_N"/>
</dbReference>
<dbReference type="EMBL" id="JOKQ01000008">
    <property type="protein sequence ID" value="KHN69283.1"/>
    <property type="molecule type" value="Genomic_DNA"/>
</dbReference>
<dbReference type="GO" id="GO:0000145">
    <property type="term" value="C:exocyst"/>
    <property type="evidence" value="ECO:0007669"/>
    <property type="project" value="InterPro"/>
</dbReference>
<dbReference type="Proteomes" id="UP000031056">
    <property type="component" value="Unassembled WGS sequence"/>
</dbReference>
<dbReference type="AlphaFoldDB" id="A0A0B2UIZ6"/>
<feature type="domain" description="Exocyst complex component Sec8 N-terminal" evidence="1">
    <location>
        <begin position="7"/>
        <end position="93"/>
    </location>
</feature>
<accession>A0A0B2UIZ6</accession>
<proteinExistence type="predicted"/>
<evidence type="ECO:0000259" key="1">
    <source>
        <dbReference type="Pfam" id="PF04048"/>
    </source>
</evidence>
<evidence type="ECO:0000313" key="2">
    <source>
        <dbReference type="EMBL" id="KHN69283.1"/>
    </source>
</evidence>
<dbReference type="HOGENOM" id="CLU_389329_0_0_1"/>
<sequence length="727" mass="85335">MDEADALLGELRIDWETLVTDDFNPLKQALRNKNSMVEASNFRNLFHKVEKVMEGIIEKNYKGFSDSVLSYMESYKLNKRCSENISEISKAVQGLLGMKIDVKDMTKEYESMAMYESNNSICNVLVEMRRCFEEFSMIKDEIQCDVKKHDGMYVTSQRFLDATKKASRLYDLIEENGLMEMECVSKFKAEASIEVKEFMTMVYKRLDRFVFYNEYDYQEDFRCVVMLGMLFSLDRYQTNNFEKEYFGMVESIIRSIDGDGGNNKAERLSRAICSRTANVIHNLGVLWEMADASFEGLNGKTLNIRDKASISRRIEADMNAASNQNGLDAMLCMYGPDWQEFVEGVIVKVLKKFVSECVEGIEKYFDTEIFEAEHFADDIDYEAVFEKKYVIYERMVMEGEMEAKSPERFTKVFVSGIDIVIYLEKYVTIESMKRYLWEIINEKYVKEKQKQIRKKIAYLFEEEDWCENDHLNRRLRFYSNYKKCIDEFSIHADLCSIKDVFGFLDGLFERKFDELYRKLFRSDIINTCFLETDENEADMDDTFKKLLLVRAMDINSVYFEKKYYENMLFALDTMKEAISSIDGDKLKSVMNKIEVAIRFQMVLEMLYFFDLFYREGNYRGKDDYYFQKIVKVADDINKCIVKTDMEGVFEFVFDCLNFYIKNNVQRLNVKSMDDLKAFAAKIKLLDEILCLVKGEGSMREAIQFIDGVVLGEEKCDSGMKLKAKLSV</sequence>
<evidence type="ECO:0000313" key="3">
    <source>
        <dbReference type="Proteomes" id="UP000031056"/>
    </source>
</evidence>
<dbReference type="InParanoid" id="A0A0B2UIZ6"/>
<dbReference type="OrthoDB" id="2193852at2759"/>
<dbReference type="VEuPathDB" id="MicrosporidiaDB:M896_080170"/>
<comment type="caution">
    <text evidence="2">The sequence shown here is derived from an EMBL/GenBank/DDBJ whole genome shotgun (WGS) entry which is preliminary data.</text>
</comment>
<dbReference type="GO" id="GO:0006904">
    <property type="term" value="P:vesicle docking involved in exocytosis"/>
    <property type="evidence" value="ECO:0007669"/>
    <property type="project" value="InterPro"/>
</dbReference>
<dbReference type="GeneID" id="26262057"/>
<gene>
    <name evidence="2" type="ORF">M896_080170</name>
</gene>
<dbReference type="RefSeq" id="XP_014563325.1">
    <property type="nucleotide sequence ID" value="XM_014707839.1"/>
</dbReference>